<dbReference type="PANTHER" id="PTHR30290">
    <property type="entry name" value="PERIPLASMIC BINDING COMPONENT OF ABC TRANSPORTER"/>
    <property type="match status" value="1"/>
</dbReference>
<comment type="similarity">
    <text evidence="2">Belongs to the bacterial solute-binding protein 5 family.</text>
</comment>
<dbReference type="RefSeq" id="WP_013328835.1">
    <property type="nucleotide sequence ID" value="NC_014507.1"/>
</dbReference>
<dbReference type="GO" id="GO:1904680">
    <property type="term" value="F:peptide transmembrane transporter activity"/>
    <property type="evidence" value="ECO:0007669"/>
    <property type="project" value="TreeGrafter"/>
</dbReference>
<dbReference type="Gene3D" id="3.10.105.10">
    <property type="entry name" value="Dipeptide-binding Protein, Domain 3"/>
    <property type="match status" value="1"/>
</dbReference>
<dbReference type="eggNOG" id="arCOG01534">
    <property type="taxonomic scope" value="Archaea"/>
</dbReference>
<dbReference type="CDD" id="cd08490">
    <property type="entry name" value="PBP2_NikA_DppA_OppA_like_3"/>
    <property type="match status" value="1"/>
</dbReference>
<dbReference type="Pfam" id="PF00496">
    <property type="entry name" value="SBP_bac_5"/>
    <property type="match status" value="1"/>
</dbReference>
<dbReference type="InterPro" id="IPR030678">
    <property type="entry name" value="Peptide/Ni-bd"/>
</dbReference>
<dbReference type="FunFam" id="3.10.105.10:FF:000006">
    <property type="entry name" value="Peptide ABC transporter substrate-binding protein"/>
    <property type="match status" value="1"/>
</dbReference>
<accession>E1RJL0</accession>
<keyword evidence="3" id="KW-0813">Transport</keyword>
<evidence type="ECO:0000313" key="6">
    <source>
        <dbReference type="EMBL" id="ADN35657.1"/>
    </source>
</evidence>
<dbReference type="GeneID" id="9743347"/>
<dbReference type="Gene3D" id="3.40.190.10">
    <property type="entry name" value="Periplasmic binding protein-like II"/>
    <property type="match status" value="1"/>
</dbReference>
<sequence precursor="true">MIKRLNSNKRILFASILVLSVFLLSAGCTQSGGDNKSSLSIVMNFGPDTGGSLDPANGWEGWYVRQAGIYETLFYGDENMEIKPELATGYTQVNDTVWQIMLRDDVYFHDGTKMDADAVIFSLSRVLDPSNDRSYEYDFIKEIRKVDDYTIEIETTEPYAPLIASLIDPIMSIISPNIADVDTQPEGTGPYAFVSFEPGASMDLVANENYWKGDVLNENLYMIYNSDAATRTLMLKSGDVDIAKDILPSEYAGLESSPDTDVFSKETLRTYFIYINGHKAPFDDARVRQALYYATDRQEIVDTALEGVAGSPAATMFTNTMPWNANDMVEQYDYSPEKALELFAEAGITQGEDGKLYYNGEPFSVEIQTYPNRAALPATLEVIAAQWEEIGIDVVTKIADSSAIKADVKSGDYDMALYTWNTAPTGDPDYFLSGHCLSTGAYASTWLNYSNSQVDEWILEARATFDEDKRAELYDDVQAQVMEDAPMIFVFYAVENDATRSDVTGFQIYPNDYTFVTKDIATA</sequence>
<dbReference type="GO" id="GO:0043190">
    <property type="term" value="C:ATP-binding cassette (ABC) transporter complex"/>
    <property type="evidence" value="ECO:0007669"/>
    <property type="project" value="InterPro"/>
</dbReference>
<dbReference type="KEGG" id="mpi:Mpet_0889"/>
<evidence type="ECO:0000256" key="2">
    <source>
        <dbReference type="ARBA" id="ARBA00005695"/>
    </source>
</evidence>
<dbReference type="SUPFAM" id="SSF53850">
    <property type="entry name" value="Periplasmic binding protein-like II"/>
    <property type="match status" value="1"/>
</dbReference>
<name>E1RJL0_METP4</name>
<protein>
    <submittedName>
        <fullName evidence="6">Extracellular solute-binding protein family 5</fullName>
    </submittedName>
</protein>
<keyword evidence="7" id="KW-1185">Reference proteome</keyword>
<dbReference type="InterPro" id="IPR039424">
    <property type="entry name" value="SBP_5"/>
</dbReference>
<dbReference type="AlphaFoldDB" id="E1RJL0"/>
<dbReference type="HOGENOM" id="CLU_017028_7_5_2"/>
<evidence type="ECO:0000313" key="7">
    <source>
        <dbReference type="Proteomes" id="UP000006565"/>
    </source>
</evidence>
<proteinExistence type="inferred from homology"/>
<evidence type="ECO:0000256" key="1">
    <source>
        <dbReference type="ARBA" id="ARBA00004196"/>
    </source>
</evidence>
<dbReference type="STRING" id="679926.Mpet_0889"/>
<dbReference type="GO" id="GO:0015833">
    <property type="term" value="P:peptide transport"/>
    <property type="evidence" value="ECO:0007669"/>
    <property type="project" value="TreeGrafter"/>
</dbReference>
<organism evidence="6 7">
    <name type="scientific">Methanolacinia petrolearia (strain DSM 11571 / OCM 486 / SEBR 4847)</name>
    <name type="common">Methanoplanus petrolearius</name>
    <dbReference type="NCBI Taxonomy" id="679926"/>
    <lineage>
        <taxon>Archaea</taxon>
        <taxon>Methanobacteriati</taxon>
        <taxon>Methanobacteriota</taxon>
        <taxon>Stenosarchaea group</taxon>
        <taxon>Methanomicrobia</taxon>
        <taxon>Methanomicrobiales</taxon>
        <taxon>Methanomicrobiaceae</taxon>
        <taxon>Methanolacinia</taxon>
    </lineage>
</organism>
<dbReference type="EMBL" id="CP002117">
    <property type="protein sequence ID" value="ADN35657.1"/>
    <property type="molecule type" value="Genomic_DNA"/>
</dbReference>
<comment type="subcellular location">
    <subcellularLocation>
        <location evidence="1">Cell envelope</location>
    </subcellularLocation>
</comment>
<evidence type="ECO:0000256" key="3">
    <source>
        <dbReference type="ARBA" id="ARBA00022448"/>
    </source>
</evidence>
<dbReference type="Proteomes" id="UP000006565">
    <property type="component" value="Chromosome"/>
</dbReference>
<dbReference type="GO" id="GO:0042597">
    <property type="term" value="C:periplasmic space"/>
    <property type="evidence" value="ECO:0007669"/>
    <property type="project" value="UniProtKB-ARBA"/>
</dbReference>
<feature type="domain" description="Solute-binding protein family 5" evidence="5">
    <location>
        <begin position="81"/>
        <end position="441"/>
    </location>
</feature>
<evidence type="ECO:0000256" key="4">
    <source>
        <dbReference type="ARBA" id="ARBA00022729"/>
    </source>
</evidence>
<dbReference type="PROSITE" id="PS51257">
    <property type="entry name" value="PROKAR_LIPOPROTEIN"/>
    <property type="match status" value="1"/>
</dbReference>
<dbReference type="PIRSF" id="PIRSF002741">
    <property type="entry name" value="MppA"/>
    <property type="match status" value="1"/>
</dbReference>
<evidence type="ECO:0000259" key="5">
    <source>
        <dbReference type="Pfam" id="PF00496"/>
    </source>
</evidence>
<dbReference type="PANTHER" id="PTHR30290:SF10">
    <property type="entry name" value="PERIPLASMIC OLIGOPEPTIDE-BINDING PROTEIN-RELATED"/>
    <property type="match status" value="1"/>
</dbReference>
<reference evidence="6 7" key="1">
    <citation type="journal article" date="2010" name="Stand. Genomic Sci.">
        <title>Complete genome sequence of Methanoplanus petrolearius type strain (SEBR 4847).</title>
        <authorList>
            <person name="Brambilla E."/>
            <person name="Djao O.D."/>
            <person name="Daligault H."/>
            <person name="Lapidus A."/>
            <person name="Lucas S."/>
            <person name="Hammon N."/>
            <person name="Nolan M."/>
            <person name="Tice H."/>
            <person name="Cheng J.F."/>
            <person name="Han C."/>
            <person name="Tapia R."/>
            <person name="Goodwin L."/>
            <person name="Pitluck S."/>
            <person name="Liolios K."/>
            <person name="Ivanova N."/>
            <person name="Mavromatis K."/>
            <person name="Mikhailova N."/>
            <person name="Pati A."/>
            <person name="Chen A."/>
            <person name="Palaniappan K."/>
            <person name="Land M."/>
            <person name="Hauser L."/>
            <person name="Chang Y.J."/>
            <person name="Jeffries C.D."/>
            <person name="Rohde M."/>
            <person name="Spring S."/>
            <person name="Sikorski J."/>
            <person name="Goker M."/>
            <person name="Woyke T."/>
            <person name="Bristow J."/>
            <person name="Eisen J.A."/>
            <person name="Markowitz V."/>
            <person name="Hugenholtz P."/>
            <person name="Kyrpides N.C."/>
            <person name="Klenk H.P."/>
        </authorList>
    </citation>
    <scope>NUCLEOTIDE SEQUENCE [LARGE SCALE GENOMIC DNA]</scope>
    <source>
        <strain evidence="7">DSM 11571 / OCM 486 / SEBR 4847</strain>
    </source>
</reference>
<dbReference type="InterPro" id="IPR000914">
    <property type="entry name" value="SBP_5_dom"/>
</dbReference>
<keyword evidence="4" id="KW-0732">Signal</keyword>
<gene>
    <name evidence="6" type="ordered locus">Mpet_0889</name>
</gene>